<organism evidence="2 3">
    <name type="scientific">Azonexus fungiphilus</name>
    <dbReference type="NCBI Taxonomy" id="146940"/>
    <lineage>
        <taxon>Bacteria</taxon>
        <taxon>Pseudomonadati</taxon>
        <taxon>Pseudomonadota</taxon>
        <taxon>Betaproteobacteria</taxon>
        <taxon>Rhodocyclales</taxon>
        <taxon>Azonexaceae</taxon>
        <taxon>Azonexus</taxon>
    </lineage>
</organism>
<dbReference type="AlphaFoldDB" id="A0A495VLP8"/>
<keyword evidence="3" id="KW-1185">Reference proteome</keyword>
<proteinExistence type="predicted"/>
<name>A0A495VLP8_9RHOO</name>
<evidence type="ECO:0000313" key="2">
    <source>
        <dbReference type="EMBL" id="RKT50306.1"/>
    </source>
</evidence>
<reference evidence="2 3" key="1">
    <citation type="submission" date="2018-10" db="EMBL/GenBank/DDBJ databases">
        <title>Genomic Encyclopedia of Type Strains, Phase IV (KMG-IV): sequencing the most valuable type-strain genomes for metagenomic binning, comparative biology and taxonomic classification.</title>
        <authorList>
            <person name="Goeker M."/>
        </authorList>
    </citation>
    <scope>NUCLEOTIDE SEQUENCE [LARGE SCALE GENOMIC DNA]</scope>
    <source>
        <strain evidence="2 3">DSM 23841</strain>
    </source>
</reference>
<comment type="caution">
    <text evidence="2">The sequence shown here is derived from an EMBL/GenBank/DDBJ whole genome shotgun (WGS) entry which is preliminary data.</text>
</comment>
<evidence type="ECO:0000256" key="1">
    <source>
        <dbReference type="SAM" id="MobiDB-lite"/>
    </source>
</evidence>
<protein>
    <recommendedName>
        <fullName evidence="4">General secretion pathway protein L</fullName>
    </recommendedName>
</protein>
<dbReference type="RefSeq" id="WP_121459143.1">
    <property type="nucleotide sequence ID" value="NZ_RBXP01000018.1"/>
</dbReference>
<evidence type="ECO:0000313" key="3">
    <source>
        <dbReference type="Proteomes" id="UP000270626"/>
    </source>
</evidence>
<feature type="region of interest" description="Disordered" evidence="1">
    <location>
        <begin position="400"/>
        <end position="430"/>
    </location>
</feature>
<dbReference type="OrthoDB" id="8526168at2"/>
<accession>A0A495VLP8</accession>
<sequence length="430" mass="47402">MSATCRLQLEPGQLTAWLWRRGQLEACGSFPETPAGFADFSRFLAVDRQRRHLLLVNREEETYHTEKLPRLPHRELRQLLAARSRRLFPDTPWHCAVPGPHDSKGTHSASLMALHDDQALRHWLTCIEQASASLAGLYSLPQLLPALLHRHQHRASQALVISQHRQATRITLLEGRRVAASRLYRLPLEPVGEEFCRDFLALGSRDPSGRQLPPLYLIGADTWIADQPLRAFATCLTTSDDSARALLALPDRHWPQHQFSAAAARQARQLRWLHRATAAVALTALALSAGQWSTIVPTQQAIERERGRLSTAEAALEKLHREDGASAPSAAQLATVAGQLLRRRDAFADALGHLASALEALPEIRLEGIEWQAPAEPSGTPTLAVIGHGIDDEVATHLRKRLNEPGPQATGNGSPPPAEFLFKQAGAGQR</sequence>
<evidence type="ECO:0008006" key="4">
    <source>
        <dbReference type="Google" id="ProtNLM"/>
    </source>
</evidence>
<dbReference type="Proteomes" id="UP000270626">
    <property type="component" value="Unassembled WGS sequence"/>
</dbReference>
<gene>
    <name evidence="2" type="ORF">DFR40_2860</name>
</gene>
<dbReference type="EMBL" id="RBXP01000018">
    <property type="protein sequence ID" value="RKT50306.1"/>
    <property type="molecule type" value="Genomic_DNA"/>
</dbReference>